<dbReference type="RefSeq" id="WP_368008658.1">
    <property type="nucleotide sequence ID" value="NZ_JAMXFF010000044.1"/>
</dbReference>
<dbReference type="PANTHER" id="PTHR34597:SF3">
    <property type="entry name" value="OUTER MEMBRANE TRANSPORTER CDIB"/>
    <property type="match status" value="1"/>
</dbReference>
<comment type="caution">
    <text evidence="6">The sequence shown here is derived from an EMBL/GenBank/DDBJ whole genome shotgun (WGS) entry which is preliminary data.</text>
</comment>
<evidence type="ECO:0000313" key="6">
    <source>
        <dbReference type="EMBL" id="MCT7969185.1"/>
    </source>
</evidence>
<keyword evidence="7" id="KW-1185">Reference proteome</keyword>
<dbReference type="SMART" id="SM00912">
    <property type="entry name" value="Haemagg_act"/>
    <property type="match status" value="1"/>
</dbReference>
<proteinExistence type="predicted"/>
<dbReference type="SUPFAM" id="SSF51126">
    <property type="entry name" value="Pectin lyase-like"/>
    <property type="match status" value="3"/>
</dbReference>
<evidence type="ECO:0000256" key="2">
    <source>
        <dbReference type="ARBA" id="ARBA00022692"/>
    </source>
</evidence>
<keyword evidence="1" id="KW-0472">Membrane</keyword>
<keyword evidence="3" id="KW-0998">Cell outer membrane</keyword>
<dbReference type="Pfam" id="PF08479">
    <property type="entry name" value="POTRA_2"/>
    <property type="match status" value="1"/>
</dbReference>
<dbReference type="Proteomes" id="UP001525890">
    <property type="component" value="Unassembled WGS sequence"/>
</dbReference>
<organism evidence="6 7">
    <name type="scientific">Laspinema palackyanum D2a</name>
    <dbReference type="NCBI Taxonomy" id="2953684"/>
    <lineage>
        <taxon>Bacteria</taxon>
        <taxon>Bacillati</taxon>
        <taxon>Cyanobacteriota</taxon>
        <taxon>Cyanophyceae</taxon>
        <taxon>Oscillatoriophycideae</taxon>
        <taxon>Oscillatoriales</taxon>
        <taxon>Laspinemataceae</taxon>
        <taxon>Laspinema</taxon>
        <taxon>Laspinema palackyanum</taxon>
    </lineage>
</organism>
<accession>A0ABT2MWQ0</accession>
<dbReference type="Pfam" id="PF05860">
    <property type="entry name" value="TPS"/>
    <property type="match status" value="1"/>
</dbReference>
<feature type="signal peptide" evidence="4">
    <location>
        <begin position="1"/>
        <end position="28"/>
    </location>
</feature>
<gene>
    <name evidence="6" type="ORF">NG799_22985</name>
</gene>
<dbReference type="Gene3D" id="2.160.20.10">
    <property type="entry name" value="Single-stranded right-handed beta-helix, Pectin lyase-like"/>
    <property type="match status" value="2"/>
</dbReference>
<dbReference type="NCBIfam" id="TIGR01901">
    <property type="entry name" value="adhes_NPXG"/>
    <property type="match status" value="1"/>
</dbReference>
<feature type="domain" description="Filamentous haemagglutinin FhaB/tRNA nuclease CdiA-like TPS" evidence="5">
    <location>
        <begin position="33"/>
        <end position="145"/>
    </location>
</feature>
<dbReference type="InterPro" id="IPR008638">
    <property type="entry name" value="FhaB/CdiA-like_TPS"/>
</dbReference>
<dbReference type="InterPro" id="IPR013686">
    <property type="entry name" value="Polypept-transport_assoc_ShlB"/>
</dbReference>
<sequence>MKPLLFPVALAGSLTLCWFGIAPTLTSAQIVPDRTLPENSRVTPDSNTFIIEGGTSTTSGTLFHSFEEFSVPTNTEALFNNTDQINQILTRITGGSISNIDGILRAKGNANLFFLNPNGIVFGPNARLQLGGSFLATTGDRFVFADGSFFSASNPQSLPLLTVNAPVGLQFGTTSGPINVLGIGHNLEVDEFGAVDRSDRSDGLQVNPGNTLAILGSSVTLDGGNLITESGRIEVGSVNAGSNVGLTSTAQNLSFDYQNVTGFQDIQLTEAASIDASGPGGGDIRIHGQNINLNNLSVILSLTEGGERGRTLEINAAHSLNLSEFSAILAETYGFGIGADLTINAGRLWVGDGATISTGVNGGQPGNSLNIEVRELILEEGGQISASSFFEEGQGGDINIRASESIMVSGEGEDFGGFLRSSGIFATQNNVVGTGTGGNINIESHRIIVSAGGQIGVGTIGLGQGGNIIIRASDSIQLIGRASNDESPSLLFASTLGFGDAGDIQIEARELIILDGARISVKGQSIEDLELIFGESPLEDIDPVLLELIGLPDLSELELGKAGNLTIQADSVLLENEGIIRISPEDLVNFIKNFTEERQIELGAAGNVNISADSILLDNEGNITATTASGNTANIQITTNNLQLRRGSNITTNASDFATGGNITIETQTLVMGENSNITTQAEDGRGGNIQLNTTADIRSFDSDIDASSQRGIDGVVAVNRPEVDPDAALVELEEDRINPVALVPRGCDVGSSDNSSRFIVSGWGGLPPSPREPRSGGNFIDNLDPLPERNSRGSGENLGNFSLGEAVPVQRISEASNWQLNEQGEVVLIAAVEKSSPDLPGIGCDGEALSPGLKNVETGASGIPESITVDRFNVVGNSVFSEAEVSQVLAPYTNRSLSFADLREARSAVTNLYVEAGYITTGAYLPPQTVRENTVQIAVVPGMLREIQVNSNRLDNYVRDRLWVAIGNEPVNVNRIVEALRLLRLDPLIQDVQGELRAVPIPGRNILEVNIIEASPFSGTQLVLDNRRSPGVSTFRQQVQGNYNNLLGLGDRLLLSYARTEGSNTWEGSYIVPITPRNTTLGFRYSNGNSQIVESPFDRLDIEANSRLYEFTLRQPFQRATPEYTREFALGLTASRQASETSLLGDRFPLSAGANNNGELRVSALRFFQEWTHRQPEEVLALRSTFSLGVDAFDATINNNAPDSRFFAWRGQGQWVRSFGRDTLLFVRGDVQLSPDNLVSFEQIGLGGLDTVRGYRQDTLLTDNGVLGSVELRLPVFRFAGGNGLVQIAPFLDVGTGWNSGGQPNPDTTSLVSLGVGLQLELGNQLSARLDFGKPLVDINSRNRTWQENGIHFSVKYNPF</sequence>
<protein>
    <submittedName>
        <fullName evidence="6">Filamentous hemagglutinin N-terminal domain-containing protein</fullName>
    </submittedName>
</protein>
<dbReference type="InterPro" id="IPR011050">
    <property type="entry name" value="Pectin_lyase_fold/virulence"/>
</dbReference>
<reference evidence="6 7" key="1">
    <citation type="journal article" date="2022" name="Front. Microbiol.">
        <title>High genomic differentiation and limited gene flow indicate recent cryptic speciation within the genus Laspinema (cyanobacteria).</title>
        <authorList>
            <person name="Stanojkovic A."/>
            <person name="Skoupy S."/>
            <person name="Skaloud P."/>
            <person name="Dvorak P."/>
        </authorList>
    </citation>
    <scope>NUCLEOTIDE SEQUENCE [LARGE SCALE GENOMIC DNA]</scope>
    <source>
        <strain evidence="6 7">D2a</strain>
    </source>
</reference>
<keyword evidence="4" id="KW-0732">Signal</keyword>
<dbReference type="Pfam" id="PF03865">
    <property type="entry name" value="ShlB"/>
    <property type="match status" value="1"/>
</dbReference>
<evidence type="ECO:0000259" key="5">
    <source>
        <dbReference type="SMART" id="SM00912"/>
    </source>
</evidence>
<keyword evidence="2" id="KW-0812">Transmembrane</keyword>
<dbReference type="InterPro" id="IPR051544">
    <property type="entry name" value="TPS_OM_transporter"/>
</dbReference>
<dbReference type="InterPro" id="IPR005565">
    <property type="entry name" value="Hemolysn_activator_HlyB_C"/>
</dbReference>
<evidence type="ECO:0000256" key="1">
    <source>
        <dbReference type="ARBA" id="ARBA00022452"/>
    </source>
</evidence>
<dbReference type="InterPro" id="IPR012334">
    <property type="entry name" value="Pectin_lyas_fold"/>
</dbReference>
<dbReference type="PANTHER" id="PTHR34597">
    <property type="entry name" value="SLR1661 PROTEIN"/>
    <property type="match status" value="1"/>
</dbReference>
<keyword evidence="1" id="KW-1134">Transmembrane beta strand</keyword>
<dbReference type="Gene3D" id="3.10.20.310">
    <property type="entry name" value="membrane protein fhac"/>
    <property type="match status" value="1"/>
</dbReference>
<evidence type="ECO:0000256" key="4">
    <source>
        <dbReference type="SAM" id="SignalP"/>
    </source>
</evidence>
<feature type="chain" id="PRO_5045406241" evidence="4">
    <location>
        <begin position="29"/>
        <end position="1361"/>
    </location>
</feature>
<name>A0ABT2MWQ0_9CYAN</name>
<evidence type="ECO:0000256" key="3">
    <source>
        <dbReference type="ARBA" id="ARBA00023237"/>
    </source>
</evidence>
<dbReference type="EMBL" id="JAMXFF010000044">
    <property type="protein sequence ID" value="MCT7969185.1"/>
    <property type="molecule type" value="Genomic_DNA"/>
</dbReference>
<evidence type="ECO:0000313" key="7">
    <source>
        <dbReference type="Proteomes" id="UP001525890"/>
    </source>
</evidence>
<dbReference type="Gene3D" id="2.40.160.50">
    <property type="entry name" value="membrane protein fhac: a member of the omp85/tpsb transporter family"/>
    <property type="match status" value="1"/>
</dbReference>